<name>A0A8S3YTY3_9EUPU</name>
<keyword evidence="1" id="KW-0677">Repeat</keyword>
<sequence>MSSHVFNKADAVLTNEEVVSICTALKDDQLKVLCLRACTIHGKDLKRILKLAGSCSSLQQLTLNIGMVTNMKHIELLARCIIANKSLTGLHIHGSDLGDVGMNILGRALRKHPGIVSLDVGDCKLSDMSIDVLYSLLLPVENKPGLTELTLSDNPRISALGWAQLGMCLANCSCLRWLFLDYNPLGDYGASCVLVALAASQSVQVLDLEGCGLTEHTGQVMLHLVQNHLGGLSRVNLSNNRIRTSTIGSIRKHVSENHFDDSSSVSTISVDDLFLMNETR</sequence>
<evidence type="ECO:0000313" key="2">
    <source>
        <dbReference type="EMBL" id="CAG5118711.1"/>
    </source>
</evidence>
<comment type="caution">
    <text evidence="2">The sequence shown here is derived from an EMBL/GenBank/DDBJ whole genome shotgun (WGS) entry which is preliminary data.</text>
</comment>
<dbReference type="InterPro" id="IPR052201">
    <property type="entry name" value="LRR-containing_regulator"/>
</dbReference>
<organism evidence="2 3">
    <name type="scientific">Candidula unifasciata</name>
    <dbReference type="NCBI Taxonomy" id="100452"/>
    <lineage>
        <taxon>Eukaryota</taxon>
        <taxon>Metazoa</taxon>
        <taxon>Spiralia</taxon>
        <taxon>Lophotrochozoa</taxon>
        <taxon>Mollusca</taxon>
        <taxon>Gastropoda</taxon>
        <taxon>Heterobranchia</taxon>
        <taxon>Euthyneura</taxon>
        <taxon>Panpulmonata</taxon>
        <taxon>Eupulmonata</taxon>
        <taxon>Stylommatophora</taxon>
        <taxon>Helicina</taxon>
        <taxon>Helicoidea</taxon>
        <taxon>Geomitridae</taxon>
        <taxon>Candidula</taxon>
    </lineage>
</organism>
<dbReference type="PANTHER" id="PTHR24111">
    <property type="entry name" value="LEUCINE-RICH REPEAT-CONTAINING PROTEIN 34"/>
    <property type="match status" value="1"/>
</dbReference>
<dbReference type="InterPro" id="IPR032675">
    <property type="entry name" value="LRR_dom_sf"/>
</dbReference>
<keyword evidence="3" id="KW-1185">Reference proteome</keyword>
<dbReference type="AlphaFoldDB" id="A0A8S3YTY3"/>
<dbReference type="Proteomes" id="UP000678393">
    <property type="component" value="Unassembled WGS sequence"/>
</dbReference>
<dbReference type="SMART" id="SM00368">
    <property type="entry name" value="LRR_RI"/>
    <property type="match status" value="4"/>
</dbReference>
<dbReference type="OrthoDB" id="120976at2759"/>
<feature type="non-terminal residue" evidence="2">
    <location>
        <position position="280"/>
    </location>
</feature>
<dbReference type="PANTHER" id="PTHR24111:SF3">
    <property type="entry name" value="LEUCINE-RICH REPEAT-CONTAINING PROTEIN 73"/>
    <property type="match status" value="1"/>
</dbReference>
<evidence type="ECO:0000256" key="1">
    <source>
        <dbReference type="ARBA" id="ARBA00022737"/>
    </source>
</evidence>
<gene>
    <name evidence="2" type="ORF">CUNI_LOCUS4269</name>
</gene>
<accession>A0A8S3YTY3</accession>
<reference evidence="2" key="1">
    <citation type="submission" date="2021-04" db="EMBL/GenBank/DDBJ databases">
        <authorList>
            <consortium name="Molecular Ecology Group"/>
        </authorList>
    </citation>
    <scope>NUCLEOTIDE SEQUENCE</scope>
</reference>
<proteinExistence type="predicted"/>
<dbReference type="SUPFAM" id="SSF52047">
    <property type="entry name" value="RNI-like"/>
    <property type="match status" value="1"/>
</dbReference>
<dbReference type="EMBL" id="CAJHNH020000595">
    <property type="protein sequence ID" value="CAG5118711.1"/>
    <property type="molecule type" value="Genomic_DNA"/>
</dbReference>
<protein>
    <submittedName>
        <fullName evidence="2">Uncharacterized protein</fullName>
    </submittedName>
</protein>
<dbReference type="Gene3D" id="3.80.10.10">
    <property type="entry name" value="Ribonuclease Inhibitor"/>
    <property type="match status" value="1"/>
</dbReference>
<evidence type="ECO:0000313" key="3">
    <source>
        <dbReference type="Proteomes" id="UP000678393"/>
    </source>
</evidence>